<evidence type="ECO:0000313" key="2">
    <source>
        <dbReference type="Proteomes" id="UP000694395"/>
    </source>
</evidence>
<reference evidence="1" key="1">
    <citation type="submission" date="2020-07" db="EMBL/GenBank/DDBJ databases">
        <title>A long reads based de novo assembly of the rainbow trout Arlee double haploid line genome.</title>
        <authorList>
            <person name="Gao G."/>
            <person name="Palti Y."/>
        </authorList>
    </citation>
    <scope>NUCLEOTIDE SEQUENCE [LARGE SCALE GENOMIC DNA]</scope>
</reference>
<dbReference type="Proteomes" id="UP000694395">
    <property type="component" value="Chromosome 26"/>
</dbReference>
<dbReference type="Ensembl" id="ENSOMYT00000134033.1">
    <property type="protein sequence ID" value="ENSOMYP00000115934.1"/>
    <property type="gene ID" value="ENSOMYG00000065259.1"/>
</dbReference>
<reference evidence="1" key="2">
    <citation type="submission" date="2025-08" db="UniProtKB">
        <authorList>
            <consortium name="Ensembl"/>
        </authorList>
    </citation>
    <scope>IDENTIFICATION</scope>
</reference>
<dbReference type="SUPFAM" id="SSF48403">
    <property type="entry name" value="Ankyrin repeat"/>
    <property type="match status" value="1"/>
</dbReference>
<reference evidence="1" key="3">
    <citation type="submission" date="2025-09" db="UniProtKB">
        <authorList>
            <consortium name="Ensembl"/>
        </authorList>
    </citation>
    <scope>IDENTIFICATION</scope>
</reference>
<name>A0A8K9USX3_ONCMY</name>
<organism evidence="1 2">
    <name type="scientific">Oncorhynchus mykiss</name>
    <name type="common">Rainbow trout</name>
    <name type="synonym">Salmo gairdneri</name>
    <dbReference type="NCBI Taxonomy" id="8022"/>
    <lineage>
        <taxon>Eukaryota</taxon>
        <taxon>Metazoa</taxon>
        <taxon>Chordata</taxon>
        <taxon>Craniata</taxon>
        <taxon>Vertebrata</taxon>
        <taxon>Euteleostomi</taxon>
        <taxon>Actinopterygii</taxon>
        <taxon>Neopterygii</taxon>
        <taxon>Teleostei</taxon>
        <taxon>Protacanthopterygii</taxon>
        <taxon>Salmoniformes</taxon>
        <taxon>Salmonidae</taxon>
        <taxon>Salmoninae</taxon>
        <taxon>Oncorhynchus</taxon>
    </lineage>
</organism>
<proteinExistence type="predicted"/>
<keyword evidence="2" id="KW-1185">Reference proteome</keyword>
<dbReference type="AlphaFoldDB" id="A0A8K9USX3"/>
<protein>
    <submittedName>
        <fullName evidence="1">Uncharacterized protein</fullName>
    </submittedName>
</protein>
<evidence type="ECO:0000313" key="1">
    <source>
        <dbReference type="Ensembl" id="ENSOMYP00000115934.1"/>
    </source>
</evidence>
<dbReference type="InterPro" id="IPR036770">
    <property type="entry name" value="Ankyrin_rpt-contain_sf"/>
</dbReference>
<accession>A0A8K9USX3</accession>
<sequence length="131" mass="13712">ARGSNLSTLPVSVAGDLSAQYDQYSPTEVLLRPGVSHGARTKVDHTSLHMAASAGTGIVEVLLQVQPPSTWLLQVQPPSTWLLQQGQASYRGPAPGTASLYMAAPAGTGIVEVLLQVQPPSTWLLQQGQAS</sequence>